<accession>H8L269</accession>
<dbReference type="eggNOG" id="COG0810">
    <property type="taxonomic scope" value="Bacteria"/>
</dbReference>
<dbReference type="AlphaFoldDB" id="H8L269"/>
<reference evidence="7" key="1">
    <citation type="submission" date="2012-02" db="EMBL/GenBank/DDBJ databases">
        <title>The complete genome of Frateuria aurantia DSM 6220.</title>
        <authorList>
            <consortium name="US DOE Joint Genome Institute (JGI-PGF)"/>
            <person name="Lucas S."/>
            <person name="Copeland A."/>
            <person name="Lapidus A."/>
            <person name="Glavina del Rio T."/>
            <person name="Dalin E."/>
            <person name="Tice H."/>
            <person name="Bruce D."/>
            <person name="Goodwin L."/>
            <person name="Pitluck S."/>
            <person name="Peters L."/>
            <person name="Ovchinnikova G."/>
            <person name="Teshima H."/>
            <person name="Kyrpides N."/>
            <person name="Mavromatis K."/>
            <person name="Ivanova N."/>
            <person name="Brettin T."/>
            <person name="Detter J.C."/>
            <person name="Han C."/>
            <person name="Larimer F."/>
            <person name="Land M."/>
            <person name="Hauser L."/>
            <person name="Markowitz V."/>
            <person name="Cheng J.-F."/>
            <person name="Hugenholtz P."/>
            <person name="Woyke T."/>
            <person name="Wu D."/>
            <person name="Brambilla E."/>
            <person name="Klenk H.-P."/>
            <person name="Eisen J.A."/>
        </authorList>
    </citation>
    <scope>NUCLEOTIDE SEQUENCE</scope>
    <source>
        <strain evidence="7">DSM 6220</strain>
    </source>
</reference>
<dbReference type="Pfam" id="PF03544">
    <property type="entry name" value="TonB_C"/>
    <property type="match status" value="1"/>
</dbReference>
<name>H8L269_FRAAD</name>
<protein>
    <submittedName>
        <fullName evidence="7">TonB family protein</fullName>
    </submittedName>
</protein>
<dbReference type="Proteomes" id="UP000005234">
    <property type="component" value="Chromosome"/>
</dbReference>
<dbReference type="GO" id="GO:0016020">
    <property type="term" value="C:membrane"/>
    <property type="evidence" value="ECO:0007669"/>
    <property type="project" value="UniProtKB-SubCell"/>
</dbReference>
<proteinExistence type="predicted"/>
<feature type="domain" description="TonB C-terminal" evidence="6">
    <location>
        <begin position="123"/>
        <end position="211"/>
    </location>
</feature>
<dbReference type="KEGG" id="fau:Fraau_3254"/>
<keyword evidence="2" id="KW-0812">Transmembrane</keyword>
<feature type="region of interest" description="Disordered" evidence="5">
    <location>
        <begin position="67"/>
        <end position="98"/>
    </location>
</feature>
<evidence type="ECO:0000256" key="1">
    <source>
        <dbReference type="ARBA" id="ARBA00004167"/>
    </source>
</evidence>
<evidence type="ECO:0000256" key="2">
    <source>
        <dbReference type="ARBA" id="ARBA00022692"/>
    </source>
</evidence>
<dbReference type="OrthoDB" id="5955134at2"/>
<comment type="subcellular location">
    <subcellularLocation>
        <location evidence="1">Membrane</location>
        <topology evidence="1">Single-pass membrane protein</topology>
    </subcellularLocation>
</comment>
<evidence type="ECO:0000259" key="6">
    <source>
        <dbReference type="PROSITE" id="PS52015"/>
    </source>
</evidence>
<gene>
    <name evidence="7" type="ordered locus">Fraau_3254</name>
</gene>
<dbReference type="GO" id="GO:0055085">
    <property type="term" value="P:transmembrane transport"/>
    <property type="evidence" value="ECO:0007669"/>
    <property type="project" value="InterPro"/>
</dbReference>
<dbReference type="SUPFAM" id="SSF74653">
    <property type="entry name" value="TolA/TonB C-terminal domain"/>
    <property type="match status" value="1"/>
</dbReference>
<organism evidence="7 8">
    <name type="scientific">Frateuria aurantia (strain ATCC 33424 / DSM 6220 / KCTC 2777 / LMG 1558 / NBRC 3245 / NCIMB 13370)</name>
    <name type="common">Acetobacter aurantius</name>
    <dbReference type="NCBI Taxonomy" id="767434"/>
    <lineage>
        <taxon>Bacteria</taxon>
        <taxon>Pseudomonadati</taxon>
        <taxon>Pseudomonadota</taxon>
        <taxon>Gammaproteobacteria</taxon>
        <taxon>Lysobacterales</taxon>
        <taxon>Rhodanobacteraceae</taxon>
        <taxon>Frateuria</taxon>
    </lineage>
</organism>
<evidence type="ECO:0000256" key="3">
    <source>
        <dbReference type="ARBA" id="ARBA00022989"/>
    </source>
</evidence>
<dbReference type="InterPro" id="IPR037682">
    <property type="entry name" value="TonB_C"/>
</dbReference>
<dbReference type="EMBL" id="CP003350">
    <property type="protein sequence ID" value="AFC87577.1"/>
    <property type="molecule type" value="Genomic_DNA"/>
</dbReference>
<keyword evidence="4" id="KW-0472">Membrane</keyword>
<dbReference type="Gene3D" id="3.30.1150.10">
    <property type="match status" value="1"/>
</dbReference>
<evidence type="ECO:0000313" key="7">
    <source>
        <dbReference type="EMBL" id="AFC87577.1"/>
    </source>
</evidence>
<evidence type="ECO:0000256" key="4">
    <source>
        <dbReference type="ARBA" id="ARBA00023136"/>
    </source>
</evidence>
<dbReference type="PROSITE" id="PS52015">
    <property type="entry name" value="TONB_CTD"/>
    <property type="match status" value="1"/>
</dbReference>
<evidence type="ECO:0000313" key="8">
    <source>
        <dbReference type="Proteomes" id="UP000005234"/>
    </source>
</evidence>
<dbReference type="InterPro" id="IPR006260">
    <property type="entry name" value="TonB/TolA_C"/>
</dbReference>
<dbReference type="HOGENOM" id="CLU_1474089_0_0_6"/>
<evidence type="ECO:0000256" key="5">
    <source>
        <dbReference type="SAM" id="MobiDB-lite"/>
    </source>
</evidence>
<keyword evidence="8" id="KW-1185">Reference proteome</keyword>
<sequence>MGKASRPGRRSDKRRPVRPRWIRRQLARSWTFSILLLAVMVAGTAWLSPMTAQGPSLAQQMEAVGGRRPLFESAPPQVAETRRHDRRTRSGPHPVARTVTHWPAPARLPARQETASSPAEAGMPARYLSPLQMPAESMRLARMRLHHYGRVVLGIRLDPDGGVAGLWLQQSSGDTVLDRYALQRVGNWRFASPPPDEATGLLALRFEAGRH</sequence>
<dbReference type="STRING" id="767434.Fraau_3254"/>
<dbReference type="NCBIfam" id="TIGR01352">
    <property type="entry name" value="tonB_Cterm"/>
    <property type="match status" value="1"/>
</dbReference>
<keyword evidence="3" id="KW-1133">Transmembrane helix</keyword>